<keyword evidence="2" id="KW-1185">Reference proteome</keyword>
<organism evidence="1 2">
    <name type="scientific">Persea americana</name>
    <name type="common">Avocado</name>
    <dbReference type="NCBI Taxonomy" id="3435"/>
    <lineage>
        <taxon>Eukaryota</taxon>
        <taxon>Viridiplantae</taxon>
        <taxon>Streptophyta</taxon>
        <taxon>Embryophyta</taxon>
        <taxon>Tracheophyta</taxon>
        <taxon>Spermatophyta</taxon>
        <taxon>Magnoliopsida</taxon>
        <taxon>Magnoliidae</taxon>
        <taxon>Laurales</taxon>
        <taxon>Lauraceae</taxon>
        <taxon>Persea</taxon>
    </lineage>
</organism>
<evidence type="ECO:0000313" key="2">
    <source>
        <dbReference type="Proteomes" id="UP001234297"/>
    </source>
</evidence>
<protein>
    <submittedName>
        <fullName evidence="1">Uncharacterized protein</fullName>
    </submittedName>
</protein>
<name>A0ACC2LIG2_PERAE</name>
<dbReference type="EMBL" id="CM056816">
    <property type="protein sequence ID" value="KAJ8633255.1"/>
    <property type="molecule type" value="Genomic_DNA"/>
</dbReference>
<dbReference type="Proteomes" id="UP001234297">
    <property type="component" value="Chromosome 8"/>
</dbReference>
<evidence type="ECO:0000313" key="1">
    <source>
        <dbReference type="EMBL" id="KAJ8633255.1"/>
    </source>
</evidence>
<reference evidence="1 2" key="1">
    <citation type="journal article" date="2022" name="Hortic Res">
        <title>A haplotype resolved chromosomal level avocado genome allows analysis of novel avocado genes.</title>
        <authorList>
            <person name="Nath O."/>
            <person name="Fletcher S.J."/>
            <person name="Hayward A."/>
            <person name="Shaw L.M."/>
            <person name="Masouleh A.K."/>
            <person name="Furtado A."/>
            <person name="Henry R.J."/>
            <person name="Mitter N."/>
        </authorList>
    </citation>
    <scope>NUCLEOTIDE SEQUENCE [LARGE SCALE GENOMIC DNA]</scope>
    <source>
        <strain evidence="2">cv. Hass</strain>
    </source>
</reference>
<gene>
    <name evidence="1" type="ORF">MRB53_026591</name>
</gene>
<sequence length="224" mass="25226">MRMGTGDGSNNDLLGLMMEFNYKESQEHGHAKSMVMTIEDMIQECKLFYFAGQETTSALLTWTMVVLSMHPIWQERAREDVLQVFRENQPNFDGLSRLKIVTMILNEVLRLYLPVVLLMHCTYKEMKLGDVTLPPGAQVSLPTLLIHHDPEIWGDDAEEFKPERFPEDPASLELVAKGIMINEMKKEGTFVALQKLVTKSIRGSANAAAITVPGSNINPTLMDT</sequence>
<comment type="caution">
    <text evidence="1">The sequence shown here is derived from an EMBL/GenBank/DDBJ whole genome shotgun (WGS) entry which is preliminary data.</text>
</comment>
<proteinExistence type="predicted"/>
<accession>A0ACC2LIG2</accession>